<feature type="domain" description="Amidase" evidence="2">
    <location>
        <begin position="51"/>
        <end position="497"/>
    </location>
</feature>
<dbReference type="EMBL" id="JAKLWS010000005">
    <property type="protein sequence ID" value="MCG2588123.1"/>
    <property type="molecule type" value="Genomic_DNA"/>
</dbReference>
<sequence>MKAIKITTFLFFLFIFSCSQPSTVPETFQFEEITINELQQGYENGDFTITEVVQAYLDRIERIDQNGPELNSMIYLNPDAISVAEQLDRELQDGNTRGSLHGIPIILKDNIDTANMPTTAGSRFMEGSVPPDDAFIVQKLREQGAVILGKANLSEWANFHSDFSSSGWSGLGGQTKNPYDITRNPCGSSAGSGVAASANLAAITIGTETNGSIVCPSNANGIVGLKPTVGLWSRDGIIPISYHTDSAGPMVRTVRDAAILLGALAGTDPNDPITEQSDENMHADYTQFLNENGIEGKRIGFYTGPMGNHFRVDTLMNQAVEFFEEQGATIVEIDEITKENIGGDAFQVLLYEFKDGLNKYFESLGDSAPLSSIEELSELTKETPVETENFDRSLITMAAEKGDLNSEEYQNALERMLTESRENGIDRVMNEHDLDAIIAPTGSPAWKTDLILGDNFSLSSSSPSARAGYPIITVPMGNIEGLPVGLSIFGSAWSEPVLIEIAYAFEQGTQHRIVPRFQD</sequence>
<gene>
    <name evidence="3" type="ORF">L6773_06070</name>
</gene>
<dbReference type="InterPro" id="IPR036928">
    <property type="entry name" value="AS_sf"/>
</dbReference>
<evidence type="ECO:0000313" key="3">
    <source>
        <dbReference type="EMBL" id="MCG2588123.1"/>
    </source>
</evidence>
<proteinExistence type="predicted"/>
<keyword evidence="1" id="KW-0732">Signal</keyword>
<evidence type="ECO:0000256" key="1">
    <source>
        <dbReference type="SAM" id="SignalP"/>
    </source>
</evidence>
<reference evidence="3" key="2">
    <citation type="submission" date="2024-05" db="EMBL/GenBank/DDBJ databases">
        <title>Rhodohalobacter halophilus gen. nov., sp. nov., a moderately halophilic member of the family Balneolaceae.</title>
        <authorList>
            <person name="Xia J."/>
        </authorList>
    </citation>
    <scope>NUCLEOTIDE SEQUENCE</scope>
    <source>
        <strain evidence="3">WB101</strain>
    </source>
</reference>
<organism evidence="3 4">
    <name type="scientific">Rhodohalobacter sulfatireducens</name>
    <dbReference type="NCBI Taxonomy" id="2911366"/>
    <lineage>
        <taxon>Bacteria</taxon>
        <taxon>Pseudomonadati</taxon>
        <taxon>Balneolota</taxon>
        <taxon>Balneolia</taxon>
        <taxon>Balneolales</taxon>
        <taxon>Balneolaceae</taxon>
        <taxon>Rhodohalobacter</taxon>
    </lineage>
</organism>
<feature type="chain" id="PRO_5045915626" evidence="1">
    <location>
        <begin position="22"/>
        <end position="519"/>
    </location>
</feature>
<dbReference type="GO" id="GO:0004040">
    <property type="term" value="F:amidase activity"/>
    <property type="evidence" value="ECO:0007669"/>
    <property type="project" value="UniProtKB-EC"/>
</dbReference>
<keyword evidence="3" id="KW-0378">Hydrolase</keyword>
<comment type="caution">
    <text evidence="3">The sequence shown here is derived from an EMBL/GenBank/DDBJ whole genome shotgun (WGS) entry which is preliminary data.</text>
</comment>
<dbReference type="PANTHER" id="PTHR42678">
    <property type="entry name" value="AMIDASE"/>
    <property type="match status" value="1"/>
</dbReference>
<accession>A0ABS9KBB6</accession>
<feature type="signal peptide" evidence="1">
    <location>
        <begin position="1"/>
        <end position="21"/>
    </location>
</feature>
<dbReference type="Pfam" id="PF01425">
    <property type="entry name" value="Amidase"/>
    <property type="match status" value="1"/>
</dbReference>
<protein>
    <submittedName>
        <fullName evidence="3">Amidase</fullName>
        <ecNumber evidence="3">3.5.1.4</ecNumber>
    </submittedName>
</protein>
<dbReference type="InterPro" id="IPR023631">
    <property type="entry name" value="Amidase_dom"/>
</dbReference>
<dbReference type="EC" id="3.5.1.4" evidence="3"/>
<evidence type="ECO:0000259" key="2">
    <source>
        <dbReference type="Pfam" id="PF01425"/>
    </source>
</evidence>
<dbReference type="SUPFAM" id="SSF75304">
    <property type="entry name" value="Amidase signature (AS) enzymes"/>
    <property type="match status" value="1"/>
</dbReference>
<evidence type="ECO:0000313" key="4">
    <source>
        <dbReference type="Proteomes" id="UP001165366"/>
    </source>
</evidence>
<dbReference type="Proteomes" id="UP001165366">
    <property type="component" value="Unassembled WGS sequence"/>
</dbReference>
<keyword evidence="4" id="KW-1185">Reference proteome</keyword>
<reference evidence="3" key="1">
    <citation type="submission" date="2022-01" db="EMBL/GenBank/DDBJ databases">
        <authorList>
            <person name="Wang Y."/>
        </authorList>
    </citation>
    <scope>NUCLEOTIDE SEQUENCE</scope>
    <source>
        <strain evidence="3">WB101</strain>
    </source>
</reference>
<dbReference type="RefSeq" id="WP_237852967.1">
    <property type="nucleotide sequence ID" value="NZ_JAKLWS010000005.1"/>
</dbReference>
<dbReference type="Gene3D" id="3.90.1300.10">
    <property type="entry name" value="Amidase signature (AS) domain"/>
    <property type="match status" value="1"/>
</dbReference>
<dbReference type="PANTHER" id="PTHR42678:SF34">
    <property type="entry name" value="OS04G0183300 PROTEIN"/>
    <property type="match status" value="1"/>
</dbReference>
<dbReference type="NCBIfam" id="NF006006">
    <property type="entry name" value="PRK08137.1"/>
    <property type="match status" value="1"/>
</dbReference>
<name>A0ABS9KBB6_9BACT</name>
<dbReference type="PROSITE" id="PS51257">
    <property type="entry name" value="PROKAR_LIPOPROTEIN"/>
    <property type="match status" value="1"/>
</dbReference>